<name>A0ABP9X6R1_9CHLR</name>
<organism evidence="2 3">
    <name type="scientific">Herpetosiphon gulosus</name>
    <dbReference type="NCBI Taxonomy" id="1973496"/>
    <lineage>
        <taxon>Bacteria</taxon>
        <taxon>Bacillati</taxon>
        <taxon>Chloroflexota</taxon>
        <taxon>Chloroflexia</taxon>
        <taxon>Herpetosiphonales</taxon>
        <taxon>Herpetosiphonaceae</taxon>
        <taxon>Herpetosiphon</taxon>
    </lineage>
</organism>
<comment type="caution">
    <text evidence="2">The sequence shown here is derived from an EMBL/GenBank/DDBJ whole genome shotgun (WGS) entry which is preliminary data.</text>
</comment>
<reference evidence="2 3" key="1">
    <citation type="submission" date="2024-02" db="EMBL/GenBank/DDBJ databases">
        <title>Herpetosiphon gulosus NBRC 112829.</title>
        <authorList>
            <person name="Ichikawa N."/>
            <person name="Katano-Makiyama Y."/>
            <person name="Hidaka K."/>
        </authorList>
    </citation>
    <scope>NUCLEOTIDE SEQUENCE [LARGE SCALE GENOMIC DNA]</scope>
    <source>
        <strain evidence="2 3">NBRC 112829</strain>
    </source>
</reference>
<evidence type="ECO:0000256" key="1">
    <source>
        <dbReference type="SAM" id="MobiDB-lite"/>
    </source>
</evidence>
<protein>
    <submittedName>
        <fullName evidence="2">Uncharacterized protein</fullName>
    </submittedName>
</protein>
<feature type="region of interest" description="Disordered" evidence="1">
    <location>
        <begin position="1"/>
        <end position="36"/>
    </location>
</feature>
<proteinExistence type="predicted"/>
<gene>
    <name evidence="2" type="ORF">Hgul01_04885</name>
</gene>
<dbReference type="EMBL" id="BAABRU010000030">
    <property type="protein sequence ID" value="GAA5531061.1"/>
    <property type="molecule type" value="Genomic_DNA"/>
</dbReference>
<feature type="compositionally biased region" description="Basic residues" evidence="1">
    <location>
        <begin position="27"/>
        <end position="36"/>
    </location>
</feature>
<feature type="compositionally biased region" description="Basic and acidic residues" evidence="1">
    <location>
        <begin position="1"/>
        <end position="10"/>
    </location>
</feature>
<dbReference type="Proteomes" id="UP001428290">
    <property type="component" value="Unassembled WGS sequence"/>
</dbReference>
<keyword evidence="3" id="KW-1185">Reference proteome</keyword>
<evidence type="ECO:0000313" key="2">
    <source>
        <dbReference type="EMBL" id="GAA5531061.1"/>
    </source>
</evidence>
<accession>A0ABP9X6R1</accession>
<sequence>MRKNWRDHGELRKRRKSARTTPEERARRRKSPRRVCGHAAKQRCSDDWPRFVRAIHSTRVHKLIRRGINSGCWPCRVGKESTKNSGALPRKRQRWRNQRLRSETRIPPANGCLPVTIEHLGSDLQQQMCSFRCPLHLLFFDHAFADHILHR</sequence>
<evidence type="ECO:0000313" key="3">
    <source>
        <dbReference type="Proteomes" id="UP001428290"/>
    </source>
</evidence>